<dbReference type="HAMAP" id="MF_01148">
    <property type="entry name" value="Lnt"/>
    <property type="match status" value="1"/>
</dbReference>
<dbReference type="Gene3D" id="3.60.110.10">
    <property type="entry name" value="Carbon-nitrogen hydrolase"/>
    <property type="match status" value="1"/>
</dbReference>
<dbReference type="CDD" id="cd07571">
    <property type="entry name" value="ALP_N-acyl_transferase"/>
    <property type="match status" value="1"/>
</dbReference>
<sequence>MRVRVPLMAMLAGVVSVLGFAPFQLFPAAVLSLAILFGLLVRQHQAGIGFAIGLSWGLGSFLGGVSWLYVALHQFGGMPSVLAAFCIFLFCTYLALWPAVAAALFVRFRSGRTARDALLAGGLWALTEYLRGWVLTGFPWLAIGYSQTPPSPLAGFFPVLGVYGVSALVAALAAGFGIMIQRGPGRLMPWTVSAVLLLGLGQSLRSVAWTVPDGEPVTAALVQTHIEQDLKWQPERLQQWLDLNLELVRTHPAQIVVLPESTLPMLAERLPAGYLAQMGASAAARKGDAIVGVFMRDAEGHIYNAALSVGNSPTQTYAKQHLVPFGEYSPPSFDWFYRLAKIPMSNQTSGAADQPLMHLAGQRLALNICYEDTFGEEIRRRAGEASILVNLSNLAWYGDSFAQPQHLQIARVRAMETGRPMLRATNTGMTAAILPDGRVAGALAPFTRDVLTVMVQGMAGLTPYLRWGDALALSLAVLALLPAMWSRWRNPVREASA</sequence>
<dbReference type="InterPro" id="IPR003010">
    <property type="entry name" value="C-N_Hydrolase"/>
</dbReference>
<dbReference type="SUPFAM" id="SSF56317">
    <property type="entry name" value="Carbon-nitrogen hydrolase"/>
    <property type="match status" value="1"/>
</dbReference>
<dbReference type="UniPathway" id="UPA00666"/>
<dbReference type="GO" id="GO:0042158">
    <property type="term" value="P:lipoprotein biosynthetic process"/>
    <property type="evidence" value="ECO:0007669"/>
    <property type="project" value="UniProtKB-UniRule"/>
</dbReference>
<feature type="transmembrane region" description="Helical" evidence="9">
    <location>
        <begin position="155"/>
        <end position="180"/>
    </location>
</feature>
<evidence type="ECO:0000256" key="1">
    <source>
        <dbReference type="ARBA" id="ARBA00004651"/>
    </source>
</evidence>
<comment type="subcellular location">
    <subcellularLocation>
        <location evidence="1 9">Cell membrane</location>
        <topology evidence="1 9">Multi-pass membrane protein</topology>
    </subcellularLocation>
</comment>
<dbReference type="EC" id="2.3.1.269" evidence="9"/>
<feature type="transmembrane region" description="Helical" evidence="9">
    <location>
        <begin position="464"/>
        <end position="485"/>
    </location>
</feature>
<feature type="transmembrane region" description="Helical" evidence="9">
    <location>
        <begin position="118"/>
        <end position="143"/>
    </location>
</feature>
<comment type="similarity">
    <text evidence="2 9">Belongs to the CN hydrolase family. Apolipoprotein N-acyltransferase subfamily.</text>
</comment>
<dbReference type="Proteomes" id="UP000318349">
    <property type="component" value="Unassembled WGS sequence"/>
</dbReference>
<evidence type="ECO:0000259" key="10">
    <source>
        <dbReference type="PROSITE" id="PS50263"/>
    </source>
</evidence>
<dbReference type="EMBL" id="VMNI01000021">
    <property type="protein sequence ID" value="TVO72294.1"/>
    <property type="molecule type" value="Genomic_DNA"/>
</dbReference>
<evidence type="ECO:0000256" key="2">
    <source>
        <dbReference type="ARBA" id="ARBA00010065"/>
    </source>
</evidence>
<evidence type="ECO:0000313" key="11">
    <source>
        <dbReference type="EMBL" id="TVO72294.1"/>
    </source>
</evidence>
<keyword evidence="5 9" id="KW-0812">Transmembrane</keyword>
<reference evidence="11 12" key="1">
    <citation type="submission" date="2019-07" db="EMBL/GenBank/DDBJ databases">
        <title>The pathways for chlorine oxyanion respiration interact through the shared metabolite chlorate.</title>
        <authorList>
            <person name="Barnum T.P."/>
            <person name="Cheng Y."/>
            <person name="Hill K.A."/>
            <person name="Lucas L.N."/>
            <person name="Carlson H.K."/>
            <person name="Coates J.D."/>
        </authorList>
    </citation>
    <scope>NUCLEOTIDE SEQUENCE [LARGE SCALE GENOMIC DNA]</scope>
    <source>
        <strain evidence="11 12">SFB-1</strain>
    </source>
</reference>
<evidence type="ECO:0000256" key="8">
    <source>
        <dbReference type="ARBA" id="ARBA00023315"/>
    </source>
</evidence>
<dbReference type="NCBIfam" id="TIGR00546">
    <property type="entry name" value="lnt"/>
    <property type="match status" value="1"/>
</dbReference>
<evidence type="ECO:0000256" key="7">
    <source>
        <dbReference type="ARBA" id="ARBA00023136"/>
    </source>
</evidence>
<dbReference type="InterPro" id="IPR004563">
    <property type="entry name" value="Apolipo_AcylTrfase"/>
</dbReference>
<feature type="domain" description="CN hydrolase" evidence="10">
    <location>
        <begin position="222"/>
        <end position="457"/>
    </location>
</feature>
<organism evidence="11 12">
    <name type="scientific">Denitromonas halophila</name>
    <dbReference type="NCBI Taxonomy" id="1629404"/>
    <lineage>
        <taxon>Bacteria</taxon>
        <taxon>Pseudomonadati</taxon>
        <taxon>Pseudomonadota</taxon>
        <taxon>Betaproteobacteria</taxon>
        <taxon>Rhodocyclales</taxon>
        <taxon>Zoogloeaceae</taxon>
        <taxon>Denitromonas</taxon>
    </lineage>
</organism>
<proteinExistence type="inferred from homology"/>
<accession>A0A558EWE6</accession>
<keyword evidence="6 9" id="KW-1133">Transmembrane helix</keyword>
<dbReference type="InterPro" id="IPR036526">
    <property type="entry name" value="C-N_Hydrolase_sf"/>
</dbReference>
<evidence type="ECO:0000256" key="9">
    <source>
        <dbReference type="HAMAP-Rule" id="MF_01148"/>
    </source>
</evidence>
<evidence type="ECO:0000256" key="6">
    <source>
        <dbReference type="ARBA" id="ARBA00022989"/>
    </source>
</evidence>
<dbReference type="Pfam" id="PF00795">
    <property type="entry name" value="CN_hydrolase"/>
    <property type="match status" value="1"/>
</dbReference>
<keyword evidence="8 9" id="KW-0012">Acyltransferase</keyword>
<dbReference type="PANTHER" id="PTHR38686">
    <property type="entry name" value="APOLIPOPROTEIN N-ACYLTRANSFERASE"/>
    <property type="match status" value="1"/>
</dbReference>
<evidence type="ECO:0000256" key="5">
    <source>
        <dbReference type="ARBA" id="ARBA00022692"/>
    </source>
</evidence>
<keyword evidence="7 9" id="KW-0472">Membrane</keyword>
<keyword evidence="11" id="KW-0449">Lipoprotein</keyword>
<dbReference type="PROSITE" id="PS50263">
    <property type="entry name" value="CN_HYDROLASE"/>
    <property type="match status" value="1"/>
</dbReference>
<comment type="function">
    <text evidence="9">Catalyzes the phospholipid dependent N-acylation of the N-terminal cysteine of apolipoprotein, the last step in lipoprotein maturation.</text>
</comment>
<evidence type="ECO:0000256" key="4">
    <source>
        <dbReference type="ARBA" id="ARBA00022679"/>
    </source>
</evidence>
<name>A0A558EWE6_9RHOO</name>
<comment type="catalytic activity">
    <reaction evidence="9">
        <text>N-terminal S-1,2-diacyl-sn-glyceryl-L-cysteinyl-[lipoprotein] + a glycerophospholipid = N-acyl-S-1,2-diacyl-sn-glyceryl-L-cysteinyl-[lipoprotein] + a 2-acyl-sn-glycero-3-phospholipid + H(+)</text>
        <dbReference type="Rhea" id="RHEA:48228"/>
        <dbReference type="Rhea" id="RHEA-COMP:14681"/>
        <dbReference type="Rhea" id="RHEA-COMP:14684"/>
        <dbReference type="ChEBI" id="CHEBI:15378"/>
        <dbReference type="ChEBI" id="CHEBI:136912"/>
        <dbReference type="ChEBI" id="CHEBI:140656"/>
        <dbReference type="ChEBI" id="CHEBI:140657"/>
        <dbReference type="ChEBI" id="CHEBI:140660"/>
        <dbReference type="EC" id="2.3.1.269"/>
    </reaction>
</comment>
<keyword evidence="4 9" id="KW-0808">Transferase</keyword>
<evidence type="ECO:0000313" key="12">
    <source>
        <dbReference type="Proteomes" id="UP000318349"/>
    </source>
</evidence>
<feature type="transmembrane region" description="Helical" evidence="9">
    <location>
        <begin position="48"/>
        <end position="70"/>
    </location>
</feature>
<comment type="pathway">
    <text evidence="9">Protein modification; lipoprotein biosynthesis (N-acyl transfer).</text>
</comment>
<protein>
    <recommendedName>
        <fullName evidence="9">Apolipoprotein N-acyltransferase</fullName>
        <shortName evidence="9">ALP N-acyltransferase</shortName>
        <ecNumber evidence="9">2.3.1.269</ecNumber>
    </recommendedName>
</protein>
<comment type="caution">
    <text evidence="11">The sequence shown here is derived from an EMBL/GenBank/DDBJ whole genome shotgun (WGS) entry which is preliminary data.</text>
</comment>
<dbReference type="AlphaFoldDB" id="A0A558EWE6"/>
<dbReference type="Pfam" id="PF20154">
    <property type="entry name" value="LNT_N"/>
    <property type="match status" value="1"/>
</dbReference>
<dbReference type="GO" id="GO:0016410">
    <property type="term" value="F:N-acyltransferase activity"/>
    <property type="evidence" value="ECO:0007669"/>
    <property type="project" value="UniProtKB-UniRule"/>
</dbReference>
<feature type="transmembrane region" description="Helical" evidence="9">
    <location>
        <begin position="20"/>
        <end position="41"/>
    </location>
</feature>
<keyword evidence="3 9" id="KW-1003">Cell membrane</keyword>
<dbReference type="PANTHER" id="PTHR38686:SF1">
    <property type="entry name" value="APOLIPOPROTEIN N-ACYLTRANSFERASE"/>
    <property type="match status" value="1"/>
</dbReference>
<gene>
    <name evidence="9 11" type="primary">lnt</name>
    <name evidence="11" type="ORF">FHP89_18615</name>
</gene>
<dbReference type="GO" id="GO:0005886">
    <property type="term" value="C:plasma membrane"/>
    <property type="evidence" value="ECO:0007669"/>
    <property type="project" value="UniProtKB-SubCell"/>
</dbReference>
<dbReference type="InterPro" id="IPR045378">
    <property type="entry name" value="LNT_N"/>
</dbReference>
<feature type="transmembrane region" description="Helical" evidence="9">
    <location>
        <begin position="82"/>
        <end position="106"/>
    </location>
</feature>
<evidence type="ECO:0000256" key="3">
    <source>
        <dbReference type="ARBA" id="ARBA00022475"/>
    </source>
</evidence>